<feature type="transmembrane region" description="Helical" evidence="2">
    <location>
        <begin position="207"/>
        <end position="230"/>
    </location>
</feature>
<keyword evidence="1" id="KW-0175">Coiled coil</keyword>
<proteinExistence type="predicted"/>
<protein>
    <recommendedName>
        <fullName evidence="5">Zinc ribbon protein</fullName>
    </recommendedName>
</protein>
<feature type="transmembrane region" description="Helical" evidence="2">
    <location>
        <begin position="113"/>
        <end position="138"/>
    </location>
</feature>
<keyword evidence="2" id="KW-0812">Transmembrane</keyword>
<feature type="transmembrane region" description="Helical" evidence="2">
    <location>
        <begin position="150"/>
        <end position="171"/>
    </location>
</feature>
<dbReference type="Proteomes" id="UP001629214">
    <property type="component" value="Unassembled WGS sequence"/>
</dbReference>
<gene>
    <name evidence="3" type="ORF">PQR63_00120</name>
</gene>
<evidence type="ECO:0000256" key="2">
    <source>
        <dbReference type="SAM" id="Phobius"/>
    </source>
</evidence>
<keyword evidence="4" id="KW-1185">Reference proteome</keyword>
<reference evidence="3 4" key="1">
    <citation type="journal article" date="2024" name="Chem. Sci.">
        <title>Discovery of megapolipeptins by genome mining of a Burkholderiales bacteria collection.</title>
        <authorList>
            <person name="Paulo B.S."/>
            <person name="Recchia M.J.J."/>
            <person name="Lee S."/>
            <person name="Fergusson C.H."/>
            <person name="Romanowski S.B."/>
            <person name="Hernandez A."/>
            <person name="Krull N."/>
            <person name="Liu D.Y."/>
            <person name="Cavanagh H."/>
            <person name="Bos A."/>
            <person name="Gray C.A."/>
            <person name="Murphy B.T."/>
            <person name="Linington R.G."/>
            <person name="Eustaquio A.S."/>
        </authorList>
    </citation>
    <scope>NUCLEOTIDE SEQUENCE [LARGE SCALE GENOMIC DNA]</scope>
    <source>
        <strain evidence="3 4">RL21-008-BIB-B</strain>
    </source>
</reference>
<dbReference type="EMBL" id="JAQQFR010000001">
    <property type="protein sequence ID" value="MFL9876769.1"/>
    <property type="molecule type" value="Genomic_DNA"/>
</dbReference>
<keyword evidence="2" id="KW-1133">Transmembrane helix</keyword>
<dbReference type="RefSeq" id="WP_408164616.1">
    <property type="nucleotide sequence ID" value="NZ_JAQQFR010000001.1"/>
</dbReference>
<feature type="transmembrane region" description="Helical" evidence="2">
    <location>
        <begin position="31"/>
        <end position="53"/>
    </location>
</feature>
<evidence type="ECO:0008006" key="5">
    <source>
        <dbReference type="Google" id="ProtNLM"/>
    </source>
</evidence>
<sequence length="389" mass="40483">MTDTTTAAKASAPLMSTIESLLQAASAFKNFRALTLLGLTFVTAVLTGGLFAYLASVTGIYFLFFLATLLSIIVLFYGSNGVGILLMNDAQGHPDSHSIIDAVLLSLYTSHRLLAVVFLQILIVLAVIVVVAIALAICKIPVLGPLLYTFVFPVSAVVLGILVFALYFVMLPLAAPAVWSGSSVFQVIAQLNMVVRKQLIMVLLSEFILMLITGFVAFIITMVIVSGSAITSSMSLGIIGFGGGGLLGLASGFGFGGMGGNGHMMAGMVGGGLLFAVGALIPSLIWSKGICLIYLNSTRDLDFSKAEEQLNSKLDSVRKKAEEARERARDLAAQQKQKAGANPVAATAGAVIDTQAPAVVAPSAPACPVCHAGISSDDVFCGNCGNKLK</sequence>
<organism evidence="3 4">
    <name type="scientific">Herbaspirillum rhizosphaerae</name>
    <dbReference type="NCBI Taxonomy" id="346179"/>
    <lineage>
        <taxon>Bacteria</taxon>
        <taxon>Pseudomonadati</taxon>
        <taxon>Pseudomonadota</taxon>
        <taxon>Betaproteobacteria</taxon>
        <taxon>Burkholderiales</taxon>
        <taxon>Oxalobacteraceae</taxon>
        <taxon>Herbaspirillum</taxon>
    </lineage>
</organism>
<name>A0ABW8Z0M6_9BURK</name>
<comment type="caution">
    <text evidence="3">The sequence shown here is derived from an EMBL/GenBank/DDBJ whole genome shotgun (WGS) entry which is preliminary data.</text>
</comment>
<feature type="transmembrane region" description="Helical" evidence="2">
    <location>
        <begin position="60"/>
        <end position="78"/>
    </location>
</feature>
<feature type="coiled-coil region" evidence="1">
    <location>
        <begin position="307"/>
        <end position="338"/>
    </location>
</feature>
<keyword evidence="2" id="KW-0472">Membrane</keyword>
<evidence type="ECO:0000313" key="4">
    <source>
        <dbReference type="Proteomes" id="UP001629214"/>
    </source>
</evidence>
<feature type="transmembrane region" description="Helical" evidence="2">
    <location>
        <begin position="236"/>
        <end position="255"/>
    </location>
</feature>
<evidence type="ECO:0000313" key="3">
    <source>
        <dbReference type="EMBL" id="MFL9876769.1"/>
    </source>
</evidence>
<accession>A0ABW8Z0M6</accession>
<feature type="transmembrane region" description="Helical" evidence="2">
    <location>
        <begin position="267"/>
        <end position="286"/>
    </location>
</feature>
<evidence type="ECO:0000256" key="1">
    <source>
        <dbReference type="SAM" id="Coils"/>
    </source>
</evidence>